<dbReference type="Proteomes" id="UP000478052">
    <property type="component" value="Unassembled WGS sequence"/>
</dbReference>
<keyword evidence="2" id="KW-1185">Reference proteome</keyword>
<name>A0A6G0YDE7_APHCR</name>
<gene>
    <name evidence="1" type="ORF">FWK35_00008041</name>
</gene>
<protein>
    <submittedName>
        <fullName evidence="1">THAP-type domain-containing protein</fullName>
    </submittedName>
</protein>
<proteinExistence type="predicted"/>
<evidence type="ECO:0000313" key="2">
    <source>
        <dbReference type="Proteomes" id="UP000478052"/>
    </source>
</evidence>
<feature type="non-terminal residue" evidence="1">
    <location>
        <position position="125"/>
    </location>
</feature>
<evidence type="ECO:0000313" key="1">
    <source>
        <dbReference type="EMBL" id="KAF0753627.1"/>
    </source>
</evidence>
<accession>A0A6G0YDE7</accession>
<dbReference type="EMBL" id="VUJU01004672">
    <property type="protein sequence ID" value="KAF0753627.1"/>
    <property type="molecule type" value="Genomic_DNA"/>
</dbReference>
<sequence length="125" mass="14894">MNKYILTPKNHSLDDNISIVFMARIYLYYTPLSWALSVKRLCYDYASTVEESHFQSFVTGPIKFPCPDHKTEELKFILSDYIVMRMRQYTLVIIKIKRKIMLKRKKTFKTIMPVSGYSLIVRDLR</sequence>
<reference evidence="1 2" key="1">
    <citation type="submission" date="2019-08" db="EMBL/GenBank/DDBJ databases">
        <title>Whole genome of Aphis craccivora.</title>
        <authorList>
            <person name="Voronova N.V."/>
            <person name="Shulinski R.S."/>
            <person name="Bandarenka Y.V."/>
            <person name="Zhorov D.G."/>
            <person name="Warner D."/>
        </authorList>
    </citation>
    <scope>NUCLEOTIDE SEQUENCE [LARGE SCALE GENOMIC DNA]</scope>
    <source>
        <strain evidence="1">180601</strain>
        <tissue evidence="1">Whole Body</tissue>
    </source>
</reference>
<comment type="caution">
    <text evidence="1">The sequence shown here is derived from an EMBL/GenBank/DDBJ whole genome shotgun (WGS) entry which is preliminary data.</text>
</comment>
<organism evidence="1 2">
    <name type="scientific">Aphis craccivora</name>
    <name type="common">Cowpea aphid</name>
    <dbReference type="NCBI Taxonomy" id="307492"/>
    <lineage>
        <taxon>Eukaryota</taxon>
        <taxon>Metazoa</taxon>
        <taxon>Ecdysozoa</taxon>
        <taxon>Arthropoda</taxon>
        <taxon>Hexapoda</taxon>
        <taxon>Insecta</taxon>
        <taxon>Pterygota</taxon>
        <taxon>Neoptera</taxon>
        <taxon>Paraneoptera</taxon>
        <taxon>Hemiptera</taxon>
        <taxon>Sternorrhyncha</taxon>
        <taxon>Aphidomorpha</taxon>
        <taxon>Aphidoidea</taxon>
        <taxon>Aphididae</taxon>
        <taxon>Aphidini</taxon>
        <taxon>Aphis</taxon>
        <taxon>Aphis</taxon>
    </lineage>
</organism>
<dbReference type="AlphaFoldDB" id="A0A6G0YDE7"/>